<protein>
    <submittedName>
        <fullName evidence="1">Uncharacterized protein</fullName>
    </submittedName>
</protein>
<accession>A0A0P7BQ04</accession>
<name>A0A0P7BQ04_9BACT</name>
<keyword evidence="2" id="KW-1185">Reference proteome</keyword>
<sequence>MNLPELTKGKIDSFIQKEDLRKKLIAQISKDMEMSGFDFSEQIKDSYQDLLEHLERLITPLFEKSSPKLFSLLYRVDVSEKEIALAGLELPDYNHPRILSHVILKRELKKVLIREYYVS</sequence>
<organism evidence="1 2">
    <name type="scientific">Jiulongibacter sediminis</name>
    <dbReference type="NCBI Taxonomy" id="1605367"/>
    <lineage>
        <taxon>Bacteria</taxon>
        <taxon>Pseudomonadati</taxon>
        <taxon>Bacteroidota</taxon>
        <taxon>Cytophagia</taxon>
        <taxon>Cytophagales</taxon>
        <taxon>Leadbetterellaceae</taxon>
        <taxon>Jiulongibacter</taxon>
    </lineage>
</organism>
<dbReference type="OrthoDB" id="1120195at2"/>
<evidence type="ECO:0000313" key="2">
    <source>
        <dbReference type="Proteomes" id="UP000050454"/>
    </source>
</evidence>
<proteinExistence type="predicted"/>
<dbReference type="EMBL" id="LGTQ01000012">
    <property type="protein sequence ID" value="KPM47293.1"/>
    <property type="molecule type" value="Genomic_DNA"/>
</dbReference>
<dbReference type="RefSeq" id="WP_055150155.1">
    <property type="nucleotide sequence ID" value="NZ_JXSZ01000012.1"/>
</dbReference>
<dbReference type="Proteomes" id="UP000050454">
    <property type="component" value="Unassembled WGS sequence"/>
</dbReference>
<reference evidence="1 2" key="1">
    <citation type="submission" date="2015-07" db="EMBL/GenBank/DDBJ databases">
        <title>The draft genome sequence of Leadbetterella sp. JN14-9.</title>
        <authorList>
            <person name="Liu Y."/>
            <person name="Du J."/>
            <person name="Shao Z."/>
        </authorList>
    </citation>
    <scope>NUCLEOTIDE SEQUENCE [LARGE SCALE GENOMIC DNA]</scope>
    <source>
        <strain evidence="1 2">JN14-9</strain>
    </source>
</reference>
<evidence type="ECO:0000313" key="1">
    <source>
        <dbReference type="EMBL" id="KPM47293.1"/>
    </source>
</evidence>
<dbReference type="AlphaFoldDB" id="A0A0P7BQ04"/>
<gene>
    <name evidence="1" type="ORF">AFM12_15975</name>
</gene>
<comment type="caution">
    <text evidence="1">The sequence shown here is derived from an EMBL/GenBank/DDBJ whole genome shotgun (WGS) entry which is preliminary data.</text>
</comment>